<reference evidence="2 3" key="1">
    <citation type="submission" date="2024-04" db="EMBL/GenBank/DDBJ databases">
        <title>Novel species of the genus Ideonella isolated from streams.</title>
        <authorList>
            <person name="Lu H."/>
        </authorList>
    </citation>
    <scope>NUCLEOTIDE SEQUENCE [LARGE SCALE GENOMIC DNA]</scope>
    <source>
        <strain evidence="2 3">DXS22W</strain>
    </source>
</reference>
<dbReference type="GO" id="GO:0016757">
    <property type="term" value="F:glycosyltransferase activity"/>
    <property type="evidence" value="ECO:0007669"/>
    <property type="project" value="UniProtKB-KW"/>
</dbReference>
<dbReference type="PANTHER" id="PTHR45947:SF13">
    <property type="entry name" value="TRANSFERASE"/>
    <property type="match status" value="1"/>
</dbReference>
<dbReference type="Pfam" id="PF13439">
    <property type="entry name" value="Glyco_transf_4"/>
    <property type="match status" value="1"/>
</dbReference>
<name>A0ABU9CIY1_9BURK</name>
<dbReference type="EMBL" id="JBBUTH010000007">
    <property type="protein sequence ID" value="MEK8051125.1"/>
    <property type="molecule type" value="Genomic_DNA"/>
</dbReference>
<keyword evidence="2" id="KW-0808">Transferase</keyword>
<dbReference type="Gene3D" id="3.40.50.2000">
    <property type="entry name" value="Glycogen Phosphorylase B"/>
    <property type="match status" value="2"/>
</dbReference>
<dbReference type="RefSeq" id="WP_341410816.1">
    <property type="nucleotide sequence ID" value="NZ_JBBUTH010000007.1"/>
</dbReference>
<gene>
    <name evidence="2" type="ORF">AACH10_12815</name>
</gene>
<keyword evidence="3" id="KW-1185">Reference proteome</keyword>
<dbReference type="EC" id="2.4.-.-" evidence="2"/>
<feature type="domain" description="Glycosyltransferase subfamily 4-like N-terminal" evidence="1">
    <location>
        <begin position="15"/>
        <end position="159"/>
    </location>
</feature>
<dbReference type="PANTHER" id="PTHR45947">
    <property type="entry name" value="SULFOQUINOVOSYL TRANSFERASE SQD2"/>
    <property type="match status" value="1"/>
</dbReference>
<sequence>MTPLYYALYSGELYGTERMALATVRGLAQRGFAPLLLAPAGPVHAAARDAGVASQVVASPLAWPAALSALLAASRPAGPAVFVATRLEHSLAFALANAWWRRPVLHRMVVHGGGGKNVYHRNRWLRPLDLRFVANAPFVRDELVANGVPAARIDVAENFLADADVAALPRRAGFTTDGVRRVAVVSRLAAPKRLDLLFDALDAEPRLAALRFEVYGDGEERATLAQRAARHPNLRLHGFVPDAAARLPAHDLLLHTAPREPFGLVVVEAMACGVPVLVPDTGGPADIVAGGAGLTYRAGDARDLAARLLDLAGAPAARLTAQAAAGLAAQQRRFSEAVGLARYEALLRHPS</sequence>
<accession>A0ABU9CIY1</accession>
<proteinExistence type="predicted"/>
<comment type="caution">
    <text evidence="2">The sequence shown here is derived from an EMBL/GenBank/DDBJ whole genome shotgun (WGS) entry which is preliminary data.</text>
</comment>
<dbReference type="InterPro" id="IPR028098">
    <property type="entry name" value="Glyco_trans_4-like_N"/>
</dbReference>
<dbReference type="InterPro" id="IPR050194">
    <property type="entry name" value="Glycosyltransferase_grp1"/>
</dbReference>
<dbReference type="SUPFAM" id="SSF53756">
    <property type="entry name" value="UDP-Glycosyltransferase/glycogen phosphorylase"/>
    <property type="match status" value="1"/>
</dbReference>
<dbReference type="Pfam" id="PF13692">
    <property type="entry name" value="Glyco_trans_1_4"/>
    <property type="match status" value="1"/>
</dbReference>
<evidence type="ECO:0000313" key="3">
    <source>
        <dbReference type="Proteomes" id="UP001365405"/>
    </source>
</evidence>
<organism evidence="2 3">
    <name type="scientific">Pseudaquabacterium inlustre</name>
    <dbReference type="NCBI Taxonomy" id="2984192"/>
    <lineage>
        <taxon>Bacteria</taxon>
        <taxon>Pseudomonadati</taxon>
        <taxon>Pseudomonadota</taxon>
        <taxon>Betaproteobacteria</taxon>
        <taxon>Burkholderiales</taxon>
        <taxon>Sphaerotilaceae</taxon>
        <taxon>Pseudaquabacterium</taxon>
    </lineage>
</organism>
<dbReference type="Proteomes" id="UP001365405">
    <property type="component" value="Unassembled WGS sequence"/>
</dbReference>
<evidence type="ECO:0000313" key="2">
    <source>
        <dbReference type="EMBL" id="MEK8051125.1"/>
    </source>
</evidence>
<evidence type="ECO:0000259" key="1">
    <source>
        <dbReference type="Pfam" id="PF13439"/>
    </source>
</evidence>
<protein>
    <submittedName>
        <fullName evidence="2">Glycosyltransferase</fullName>
        <ecNumber evidence="2">2.4.-.-</ecNumber>
    </submittedName>
</protein>
<keyword evidence="2" id="KW-0328">Glycosyltransferase</keyword>